<evidence type="ECO:0000313" key="1">
    <source>
        <dbReference type="EMBL" id="KAK9990568.1"/>
    </source>
</evidence>
<dbReference type="AlphaFoldDB" id="A0AAW2BYR2"/>
<accession>A0AAW2BYR2</accession>
<dbReference type="EMBL" id="JAZDWU010000009">
    <property type="protein sequence ID" value="KAK9990568.1"/>
    <property type="molecule type" value="Genomic_DNA"/>
</dbReference>
<name>A0AAW2BYR2_9ROSI</name>
<gene>
    <name evidence="1" type="ORF">SO802_025553</name>
</gene>
<keyword evidence="2" id="KW-1185">Reference proteome</keyword>
<organism evidence="1 2">
    <name type="scientific">Lithocarpus litseifolius</name>
    <dbReference type="NCBI Taxonomy" id="425828"/>
    <lineage>
        <taxon>Eukaryota</taxon>
        <taxon>Viridiplantae</taxon>
        <taxon>Streptophyta</taxon>
        <taxon>Embryophyta</taxon>
        <taxon>Tracheophyta</taxon>
        <taxon>Spermatophyta</taxon>
        <taxon>Magnoliopsida</taxon>
        <taxon>eudicotyledons</taxon>
        <taxon>Gunneridae</taxon>
        <taxon>Pentapetalae</taxon>
        <taxon>rosids</taxon>
        <taxon>fabids</taxon>
        <taxon>Fagales</taxon>
        <taxon>Fagaceae</taxon>
        <taxon>Lithocarpus</taxon>
    </lineage>
</organism>
<protein>
    <submittedName>
        <fullName evidence="1">Uncharacterized protein</fullName>
    </submittedName>
</protein>
<sequence>MAVAAVILAVLVAIFVEIFALLYDSVKDVDAMACSAPTFNPSLETLKSKLDSLLPRINEIRELTGQLDLPKEDIWEMMKGEKLNGECLKN</sequence>
<comment type="caution">
    <text evidence="1">The sequence shown here is derived from an EMBL/GenBank/DDBJ whole genome shotgun (WGS) entry which is preliminary data.</text>
</comment>
<reference evidence="1 2" key="1">
    <citation type="submission" date="2024-01" db="EMBL/GenBank/DDBJ databases">
        <title>A telomere-to-telomere, gap-free genome of sweet tea (Lithocarpus litseifolius).</title>
        <authorList>
            <person name="Zhou J."/>
        </authorList>
    </citation>
    <scope>NUCLEOTIDE SEQUENCE [LARGE SCALE GENOMIC DNA]</scope>
    <source>
        <strain evidence="1">Zhou-2022a</strain>
        <tissue evidence="1">Leaf</tissue>
    </source>
</reference>
<proteinExistence type="predicted"/>
<evidence type="ECO:0000313" key="2">
    <source>
        <dbReference type="Proteomes" id="UP001459277"/>
    </source>
</evidence>
<dbReference type="Proteomes" id="UP001459277">
    <property type="component" value="Unassembled WGS sequence"/>
</dbReference>